<dbReference type="InterPro" id="IPR036513">
    <property type="entry name" value="STAS_dom_sf"/>
</dbReference>
<dbReference type="InterPro" id="IPR003658">
    <property type="entry name" value="Anti-sigma_ant"/>
</dbReference>
<feature type="domain" description="STAS" evidence="3">
    <location>
        <begin position="1"/>
        <end position="109"/>
    </location>
</feature>
<name>A0ABR7GB37_9FIRM</name>
<dbReference type="PANTHER" id="PTHR33495">
    <property type="entry name" value="ANTI-SIGMA FACTOR ANTAGONIST TM_1081-RELATED-RELATED"/>
    <property type="match status" value="1"/>
</dbReference>
<dbReference type="PROSITE" id="PS50801">
    <property type="entry name" value="STAS"/>
    <property type="match status" value="1"/>
</dbReference>
<gene>
    <name evidence="4" type="ORF">H8S40_11195</name>
</gene>
<dbReference type="Proteomes" id="UP000631576">
    <property type="component" value="Unassembled WGS sequence"/>
</dbReference>
<dbReference type="PANTHER" id="PTHR33495:SF2">
    <property type="entry name" value="ANTI-SIGMA FACTOR ANTAGONIST TM_1081-RELATED"/>
    <property type="match status" value="1"/>
</dbReference>
<dbReference type="NCBIfam" id="TIGR00377">
    <property type="entry name" value="ant_ant_sig"/>
    <property type="match status" value="1"/>
</dbReference>
<evidence type="ECO:0000256" key="1">
    <source>
        <dbReference type="ARBA" id="ARBA00009013"/>
    </source>
</evidence>
<protein>
    <recommendedName>
        <fullName evidence="2">Anti-sigma factor antagonist</fullName>
    </recommendedName>
</protein>
<dbReference type="Pfam" id="PF01740">
    <property type="entry name" value="STAS"/>
    <property type="match status" value="1"/>
</dbReference>
<dbReference type="RefSeq" id="WP_022075038.1">
    <property type="nucleotide sequence ID" value="NZ_JACOPE010000001.1"/>
</dbReference>
<dbReference type="EMBL" id="JACOPE010000001">
    <property type="protein sequence ID" value="MBC5684115.1"/>
    <property type="molecule type" value="Genomic_DNA"/>
</dbReference>
<comment type="similarity">
    <text evidence="1 2">Belongs to the anti-sigma-factor antagonist family.</text>
</comment>
<comment type="caution">
    <text evidence="4">The sequence shown here is derived from an EMBL/GenBank/DDBJ whole genome shotgun (WGS) entry which is preliminary data.</text>
</comment>
<dbReference type="CDD" id="cd07043">
    <property type="entry name" value="STAS_anti-anti-sigma_factors"/>
    <property type="match status" value="1"/>
</dbReference>
<dbReference type="InterPro" id="IPR002645">
    <property type="entry name" value="STAS_dom"/>
</dbReference>
<sequence>MDYQVQENCLTIFLPKEVDHHNAEEIRKSADSVIEKNHIKYVIFDFKDTEFMDSSGIGAIMGRYRMIQLINGEVWAVHTNARIKKILTLSGMTKIMQIYEEEQENGEHK</sequence>
<accession>A0ABR7GB37</accession>
<evidence type="ECO:0000313" key="4">
    <source>
        <dbReference type="EMBL" id="MBC5684115.1"/>
    </source>
</evidence>
<evidence type="ECO:0000256" key="2">
    <source>
        <dbReference type="RuleBase" id="RU003749"/>
    </source>
</evidence>
<evidence type="ECO:0000313" key="5">
    <source>
        <dbReference type="Proteomes" id="UP000631576"/>
    </source>
</evidence>
<keyword evidence="5" id="KW-1185">Reference proteome</keyword>
<evidence type="ECO:0000259" key="3">
    <source>
        <dbReference type="PROSITE" id="PS50801"/>
    </source>
</evidence>
<proteinExistence type="inferred from homology"/>
<organism evidence="4 5">
    <name type="scientific">Ruminococcus hominis</name>
    <dbReference type="NCBI Taxonomy" id="2763065"/>
    <lineage>
        <taxon>Bacteria</taxon>
        <taxon>Bacillati</taxon>
        <taxon>Bacillota</taxon>
        <taxon>Clostridia</taxon>
        <taxon>Eubacteriales</taxon>
        <taxon>Oscillospiraceae</taxon>
        <taxon>Ruminococcus</taxon>
    </lineage>
</organism>
<dbReference type="Gene3D" id="3.30.750.24">
    <property type="entry name" value="STAS domain"/>
    <property type="match status" value="1"/>
</dbReference>
<dbReference type="SUPFAM" id="SSF52091">
    <property type="entry name" value="SpoIIaa-like"/>
    <property type="match status" value="1"/>
</dbReference>
<reference evidence="4 5" key="1">
    <citation type="submission" date="2020-08" db="EMBL/GenBank/DDBJ databases">
        <title>Genome public.</title>
        <authorList>
            <person name="Liu C."/>
            <person name="Sun Q."/>
        </authorList>
    </citation>
    <scope>NUCLEOTIDE SEQUENCE [LARGE SCALE GENOMIC DNA]</scope>
    <source>
        <strain evidence="4 5">NSJ-13</strain>
    </source>
</reference>